<evidence type="ECO:0000256" key="3">
    <source>
        <dbReference type="ARBA" id="ARBA00022553"/>
    </source>
</evidence>
<dbReference type="Gene3D" id="3.40.50.2300">
    <property type="match status" value="1"/>
</dbReference>
<dbReference type="EC" id="2.7.13.3" evidence="2"/>
<dbReference type="SUPFAM" id="SSF52172">
    <property type="entry name" value="CheY-like"/>
    <property type="match status" value="1"/>
</dbReference>
<dbReference type="PROSITE" id="PS50110">
    <property type="entry name" value="RESPONSE_REGULATORY"/>
    <property type="match status" value="1"/>
</dbReference>
<dbReference type="SMART" id="SM00448">
    <property type="entry name" value="REC"/>
    <property type="match status" value="1"/>
</dbReference>
<dbReference type="PANTHER" id="PTHR43047:SF64">
    <property type="entry name" value="HISTIDINE KINASE CONTAINING CHEY-HOMOLOGOUS RECEIVER DOMAIN AND PAS DOMAIN-RELATED"/>
    <property type="match status" value="1"/>
</dbReference>
<dbReference type="Pfam" id="PF02518">
    <property type="entry name" value="HATPase_c"/>
    <property type="match status" value="1"/>
</dbReference>
<dbReference type="InterPro" id="IPR011006">
    <property type="entry name" value="CheY-like_superfamily"/>
</dbReference>
<feature type="modified residue" description="4-aspartylphosphate" evidence="6">
    <location>
        <position position="472"/>
    </location>
</feature>
<proteinExistence type="predicted"/>
<organism evidence="10 11">
    <name type="scientific">Naegleria lovaniensis</name>
    <name type="common">Amoeba</name>
    <dbReference type="NCBI Taxonomy" id="51637"/>
    <lineage>
        <taxon>Eukaryota</taxon>
        <taxon>Discoba</taxon>
        <taxon>Heterolobosea</taxon>
        <taxon>Tetramitia</taxon>
        <taxon>Eutetramitia</taxon>
        <taxon>Vahlkampfiidae</taxon>
        <taxon>Naegleria</taxon>
    </lineage>
</organism>
<dbReference type="CDD" id="cd17546">
    <property type="entry name" value="REC_hyHK_CKI1_RcsC-like"/>
    <property type="match status" value="1"/>
</dbReference>
<dbReference type="GO" id="GO:0000155">
    <property type="term" value="F:phosphorelay sensor kinase activity"/>
    <property type="evidence" value="ECO:0007669"/>
    <property type="project" value="InterPro"/>
</dbReference>
<dbReference type="CDD" id="cd00082">
    <property type="entry name" value="HisKA"/>
    <property type="match status" value="1"/>
</dbReference>
<evidence type="ECO:0000259" key="9">
    <source>
        <dbReference type="PROSITE" id="PS50110"/>
    </source>
</evidence>
<dbReference type="Pfam" id="PF00512">
    <property type="entry name" value="HisKA"/>
    <property type="match status" value="1"/>
</dbReference>
<keyword evidence="7" id="KW-1133">Transmembrane helix</keyword>
<dbReference type="Gene3D" id="1.10.287.130">
    <property type="match status" value="1"/>
</dbReference>
<dbReference type="PANTHER" id="PTHR43047">
    <property type="entry name" value="TWO-COMPONENT HISTIDINE PROTEIN KINASE"/>
    <property type="match status" value="1"/>
</dbReference>
<keyword evidence="5" id="KW-0418">Kinase</keyword>
<keyword evidence="4" id="KW-0808">Transferase</keyword>
<reference evidence="10 11" key="1">
    <citation type="journal article" date="2018" name="BMC Genomics">
        <title>The genome of Naegleria lovaniensis, the basis for a comparative approach to unravel pathogenicity factors of the human pathogenic amoeba N. fowleri.</title>
        <authorList>
            <person name="Liechti N."/>
            <person name="Schurch N."/>
            <person name="Bruggmann R."/>
            <person name="Wittwer M."/>
        </authorList>
    </citation>
    <scope>NUCLEOTIDE SEQUENCE [LARGE SCALE GENOMIC DNA]</scope>
    <source>
        <strain evidence="10 11">ATCC 30569</strain>
    </source>
</reference>
<dbReference type="SMART" id="SM00388">
    <property type="entry name" value="HisKA"/>
    <property type="match status" value="1"/>
</dbReference>
<dbReference type="InterPro" id="IPR005467">
    <property type="entry name" value="His_kinase_dom"/>
</dbReference>
<evidence type="ECO:0000259" key="8">
    <source>
        <dbReference type="PROSITE" id="PS50109"/>
    </source>
</evidence>
<keyword evidence="7" id="KW-0812">Transmembrane</keyword>
<name>A0AA88GEZ1_NAELO</name>
<feature type="domain" description="Response regulatory" evidence="9">
    <location>
        <begin position="423"/>
        <end position="534"/>
    </location>
</feature>
<feature type="transmembrane region" description="Helical" evidence="7">
    <location>
        <begin position="96"/>
        <end position="114"/>
    </location>
</feature>
<dbReference type="Proteomes" id="UP000816034">
    <property type="component" value="Unassembled WGS sequence"/>
</dbReference>
<evidence type="ECO:0000256" key="5">
    <source>
        <dbReference type="ARBA" id="ARBA00022777"/>
    </source>
</evidence>
<evidence type="ECO:0000256" key="7">
    <source>
        <dbReference type="SAM" id="Phobius"/>
    </source>
</evidence>
<protein>
    <recommendedName>
        <fullName evidence="2">histidine kinase</fullName>
        <ecNumber evidence="2">2.7.13.3</ecNumber>
    </recommendedName>
</protein>
<keyword evidence="7" id="KW-0472">Membrane</keyword>
<dbReference type="PROSITE" id="PS50109">
    <property type="entry name" value="HIS_KIN"/>
    <property type="match status" value="1"/>
</dbReference>
<dbReference type="InterPro" id="IPR003594">
    <property type="entry name" value="HATPase_dom"/>
</dbReference>
<evidence type="ECO:0000256" key="1">
    <source>
        <dbReference type="ARBA" id="ARBA00000085"/>
    </source>
</evidence>
<gene>
    <name evidence="10" type="ORF">C9374_008360</name>
</gene>
<dbReference type="Pfam" id="PF00072">
    <property type="entry name" value="Response_reg"/>
    <property type="match status" value="1"/>
</dbReference>
<evidence type="ECO:0000313" key="11">
    <source>
        <dbReference type="Proteomes" id="UP000816034"/>
    </source>
</evidence>
<dbReference type="EMBL" id="PYSW02000034">
    <property type="protein sequence ID" value="KAG2378217.1"/>
    <property type="molecule type" value="Genomic_DNA"/>
</dbReference>
<accession>A0AA88GEZ1</accession>
<feature type="transmembrane region" description="Helical" evidence="7">
    <location>
        <begin position="64"/>
        <end position="84"/>
    </location>
</feature>
<keyword evidence="11" id="KW-1185">Reference proteome</keyword>
<dbReference type="SMART" id="SM00387">
    <property type="entry name" value="HATPase_c"/>
    <property type="match status" value="1"/>
</dbReference>
<sequence length="536" mass="59852">MQKRKPEVICAEERNAFRSGFTLFLIRFIILRQHKIMLLPLYIILAIATTKFTKYSVLWSFTPLYYTSALFIVDSVYIFACFGFSELCVTSLLENIIFLVVILLISFSIAIIGIDQKSNVKALENTSIQLKMSLLEKQKFLRSISHEFRSPCLSSLGSVELLRETSLTEYQRDMVETIASADEILLNLIEDILKAAKNEHEKKVGHVEETTKTMKNCQEFSLGYCVKTIGNIIKSYASPFNVSVVVKIDDQLKDMVVRGNLTRIHQILANLLTNAVKASKCGGTVQLICDVELHDKSASAVTTEQTIVFTVIDHGVGIPKDKQHKIFEPFTQLHNVNETVYKGSGLGLNTVLHYVQALRGSIHLHSEINEGTEFAVSLPLEVVNANSSSNDGAKDGVVVKKHLFKQAVVSNPENTTIFNSNAKIIIADDNSVNRKVIGKLIESMGFEYDVASNGRQLLDGFDETRHKLVFTDINMPDINGVDVAKILRSKFKERVKIVALTGDAMFQPPPHLFDVVILKPCQKSVLKSCIDSVSFD</sequence>
<dbReference type="InterPro" id="IPR036097">
    <property type="entry name" value="HisK_dim/P_sf"/>
</dbReference>
<comment type="catalytic activity">
    <reaction evidence="1">
        <text>ATP + protein L-histidine = ADP + protein N-phospho-L-histidine.</text>
        <dbReference type="EC" id="2.7.13.3"/>
    </reaction>
</comment>
<dbReference type="AlphaFoldDB" id="A0AA88GEZ1"/>
<dbReference type="GeneID" id="68100814"/>
<dbReference type="CDD" id="cd00075">
    <property type="entry name" value="HATPase"/>
    <property type="match status" value="1"/>
</dbReference>
<feature type="transmembrane region" description="Helical" evidence="7">
    <location>
        <begin position="36"/>
        <end position="52"/>
    </location>
</feature>
<evidence type="ECO:0000256" key="4">
    <source>
        <dbReference type="ARBA" id="ARBA00022679"/>
    </source>
</evidence>
<evidence type="ECO:0000256" key="2">
    <source>
        <dbReference type="ARBA" id="ARBA00012438"/>
    </source>
</evidence>
<comment type="caution">
    <text evidence="10">The sequence shown here is derived from an EMBL/GenBank/DDBJ whole genome shotgun (WGS) entry which is preliminary data.</text>
</comment>
<dbReference type="SUPFAM" id="SSF47384">
    <property type="entry name" value="Homodimeric domain of signal transducing histidine kinase"/>
    <property type="match status" value="1"/>
</dbReference>
<dbReference type="InterPro" id="IPR003661">
    <property type="entry name" value="HisK_dim/P_dom"/>
</dbReference>
<dbReference type="SUPFAM" id="SSF55874">
    <property type="entry name" value="ATPase domain of HSP90 chaperone/DNA topoisomerase II/histidine kinase"/>
    <property type="match status" value="1"/>
</dbReference>
<dbReference type="Gene3D" id="3.30.565.10">
    <property type="entry name" value="Histidine kinase-like ATPase, C-terminal domain"/>
    <property type="match status" value="1"/>
</dbReference>
<evidence type="ECO:0000313" key="10">
    <source>
        <dbReference type="EMBL" id="KAG2378217.1"/>
    </source>
</evidence>
<evidence type="ECO:0000256" key="6">
    <source>
        <dbReference type="PROSITE-ProRule" id="PRU00169"/>
    </source>
</evidence>
<dbReference type="InterPro" id="IPR001789">
    <property type="entry name" value="Sig_transdc_resp-reg_receiver"/>
</dbReference>
<dbReference type="PRINTS" id="PR00344">
    <property type="entry name" value="BCTRLSENSOR"/>
</dbReference>
<dbReference type="RefSeq" id="XP_044545479.1">
    <property type="nucleotide sequence ID" value="XM_044698428.1"/>
</dbReference>
<dbReference type="InterPro" id="IPR004358">
    <property type="entry name" value="Sig_transdc_His_kin-like_C"/>
</dbReference>
<dbReference type="InterPro" id="IPR036890">
    <property type="entry name" value="HATPase_C_sf"/>
</dbReference>
<keyword evidence="3 6" id="KW-0597">Phosphoprotein</keyword>
<feature type="domain" description="Histidine kinase" evidence="8">
    <location>
        <begin position="143"/>
        <end position="382"/>
    </location>
</feature>